<dbReference type="Proteomes" id="UP001228376">
    <property type="component" value="Unassembled WGS sequence"/>
</dbReference>
<reference evidence="1 2" key="1">
    <citation type="submission" date="2023-10" db="EMBL/GenBank/DDBJ databases">
        <title>179-bfca-hs.</title>
        <authorList>
            <person name="Miliotis G."/>
            <person name="Sengupta P."/>
            <person name="Hameed A."/>
            <person name="Chuvochina M."/>
            <person name="Mcdonagh F."/>
            <person name="Simpson A.C."/>
            <person name="Singh N.K."/>
            <person name="Rekha P.D."/>
            <person name="Raman K."/>
            <person name="Hugenholtz P."/>
            <person name="Venkateswaran K."/>
        </authorList>
    </citation>
    <scope>NUCLEOTIDE SEQUENCE [LARGE SCALE GENOMIC DNA]</scope>
    <source>
        <strain evidence="1 2">179-BFC-A-HS</strain>
    </source>
</reference>
<comment type="caution">
    <text evidence="1">The sequence shown here is derived from an EMBL/GenBank/DDBJ whole genome shotgun (WGS) entry which is preliminary data.</text>
</comment>
<evidence type="ECO:0008006" key="3">
    <source>
        <dbReference type="Google" id="ProtNLM"/>
    </source>
</evidence>
<gene>
    <name evidence="1" type="ORF">P5G51_006900</name>
</gene>
<dbReference type="EMBL" id="JAROCA020000001">
    <property type="protein sequence ID" value="MDY0405166.1"/>
    <property type="molecule type" value="Genomic_DNA"/>
</dbReference>
<proteinExistence type="predicted"/>
<organism evidence="1 2">
    <name type="scientific">Tigheibacillus jepli</name>
    <dbReference type="NCBI Taxonomy" id="3035914"/>
    <lineage>
        <taxon>Bacteria</taxon>
        <taxon>Bacillati</taxon>
        <taxon>Bacillota</taxon>
        <taxon>Bacilli</taxon>
        <taxon>Bacillales</taxon>
        <taxon>Bacillaceae</taxon>
        <taxon>Tigheibacillus</taxon>
    </lineage>
</organism>
<name>A0ABU5CFT6_9BACI</name>
<accession>A0ABU5CFT6</accession>
<keyword evidence="2" id="KW-1185">Reference proteome</keyword>
<evidence type="ECO:0000313" key="1">
    <source>
        <dbReference type="EMBL" id="MDY0405166.1"/>
    </source>
</evidence>
<dbReference type="RefSeq" id="WP_320384435.1">
    <property type="nucleotide sequence ID" value="NZ_JAROCA020000001.1"/>
</dbReference>
<sequence>MTYQKGFPKTKTRALIEFIGQQASQQMHFLYKEDNQCIYAKIPTKNDREVPYYRYEDAQLNDYVGKYLQTKLTPKTFKALRVDMKENLFQGISNKAIYNLPQISMENDNVLHVKTKTNERDFDLVDVLKEYKVKKTDKIIYEVTALTDEAFQLYVKDMDLSKTSKTDMTLFIKQDLSDIVVTQLYPGKLDKALDKNNLILYKSLLTKLDADRYLVKSASGYRILDYKSQQLKSVDDNDYLSLDGKYVYINGNKKDLQEGEQRIQTIENYLKGNDKYEREFNLSFKKIAKKLKLDTSGVSSASINYFNKDFVVIRLNFSGVVVGKAGATNVIIDLQEKNPTAYIVDLGLE</sequence>
<protein>
    <recommendedName>
        <fullName evidence="3">DUF4340 domain-containing protein</fullName>
    </recommendedName>
</protein>
<evidence type="ECO:0000313" key="2">
    <source>
        <dbReference type="Proteomes" id="UP001228376"/>
    </source>
</evidence>